<dbReference type="EMBL" id="CP001770">
    <property type="protein sequence ID" value="ADB42634.1"/>
    <property type="molecule type" value="Genomic_DNA"/>
</dbReference>
<keyword evidence="2" id="KW-1003">Cell membrane</keyword>
<keyword evidence="10" id="KW-1185">Reference proteome</keyword>
<organism evidence="9 10">
    <name type="scientific">Spirosoma linguale (strain ATCC 33905 / DSM 74 / LMG 10896 / Claus 1)</name>
    <dbReference type="NCBI Taxonomy" id="504472"/>
    <lineage>
        <taxon>Bacteria</taxon>
        <taxon>Pseudomonadati</taxon>
        <taxon>Bacteroidota</taxon>
        <taxon>Cytophagia</taxon>
        <taxon>Cytophagales</taxon>
        <taxon>Cytophagaceae</taxon>
        <taxon>Spirosoma</taxon>
    </lineage>
</organism>
<reference evidence="9 10" key="1">
    <citation type="journal article" date="2010" name="Stand. Genomic Sci.">
        <title>Complete genome sequence of Spirosoma linguale type strain (1).</title>
        <authorList>
            <person name="Lail K."/>
            <person name="Sikorski J."/>
            <person name="Saunders E."/>
            <person name="Lapidus A."/>
            <person name="Glavina Del Rio T."/>
            <person name="Copeland A."/>
            <person name="Tice H."/>
            <person name="Cheng J.-F."/>
            <person name="Lucas S."/>
            <person name="Nolan M."/>
            <person name="Bruce D."/>
            <person name="Goodwin L."/>
            <person name="Pitluck S."/>
            <person name="Ivanova N."/>
            <person name="Mavromatis K."/>
            <person name="Ovchinnikova G."/>
            <person name="Pati A."/>
            <person name="Chen A."/>
            <person name="Palaniappan K."/>
            <person name="Land M."/>
            <person name="Hauser L."/>
            <person name="Chang Y.-J."/>
            <person name="Jeffries C.D."/>
            <person name="Chain P."/>
            <person name="Brettin T."/>
            <person name="Detter J.C."/>
            <person name="Schuetze A."/>
            <person name="Rohde M."/>
            <person name="Tindall B.J."/>
            <person name="Goeker M."/>
            <person name="Bristow J."/>
            <person name="Eisen J.A."/>
            <person name="Markowitz V."/>
            <person name="Hugenholtz P."/>
            <person name="Kyrpides N.C."/>
            <person name="Klenk H.-P."/>
            <person name="Chen F."/>
        </authorList>
    </citation>
    <scope>NUCLEOTIDE SEQUENCE [LARGE SCALE GENOMIC DNA]</scope>
    <source>
        <strain evidence="10">ATCC 33905 / DSM 74 / LMG 10896 / Claus 1</strain>
    </source>
</reference>
<dbReference type="Proteomes" id="UP000002028">
    <property type="component" value="Plasmid pSLIN01"/>
</dbReference>
<keyword evidence="5 7" id="KW-0472">Membrane</keyword>
<geneLocation type="plasmid" evidence="9 10">
    <name>pSLIN01</name>
</geneLocation>
<sequence length="472" mass="53158">MTEFLLPAGFLGSWTIYSIYYLRKAYRTPSNVNPYVLDLIPSVFPTIGIMCTAIGIAYGLSDFDANDIQGSLPQLLGGLKSAFFATVLGIAGLIIFQKVLASVQQHIDQSPDRPRSSSDELSALNLISTQVENLERTFRTELDMVNVSVKENSTTFNQQIGKLNDLITTQTRQEEDHYQITYRQSESIIRNLTELKKAQDTYTKEQQTGVDAIVKSMLGNQKLLTAKFDEFSELLRKNNTEALVEVMRASTEQFNAQMSELIDKLVKENFKELNGSVQMLNTWQKENKEQVARLSEQVKTIIEQVDIATNNLKVASNVLTTVADVNQELVSGDGKLMTLVSELEKVMISDGTFTAITSKVEGAVSTLVKTTDAFDLTTQKLNVWVRNQMNFNEKAEILVTQLEEFRNLNGSVWDKYRAEMSKAVNIVSTTSTALKNDLENINQEFYERLNDTLQNLDGLIQRFMSGQPTNRR</sequence>
<dbReference type="KEGG" id="sli:Slin_6678"/>
<feature type="transmembrane region" description="Helical" evidence="7">
    <location>
        <begin position="78"/>
        <end position="96"/>
    </location>
</feature>
<feature type="domain" description="MotA/TolQ/ExbB proton channel" evidence="8">
    <location>
        <begin position="36"/>
        <end position="106"/>
    </location>
</feature>
<evidence type="ECO:0000313" key="10">
    <source>
        <dbReference type="Proteomes" id="UP000002028"/>
    </source>
</evidence>
<dbReference type="RefSeq" id="WP_012931116.1">
    <property type="nucleotide sequence ID" value="NC_013731.1"/>
</dbReference>
<feature type="transmembrane region" description="Helical" evidence="7">
    <location>
        <begin position="6"/>
        <end position="23"/>
    </location>
</feature>
<evidence type="ECO:0000256" key="7">
    <source>
        <dbReference type="SAM" id="Phobius"/>
    </source>
</evidence>
<evidence type="ECO:0000256" key="1">
    <source>
        <dbReference type="ARBA" id="ARBA00004651"/>
    </source>
</evidence>
<name>D2QV02_SPILD</name>
<dbReference type="AlphaFoldDB" id="D2QV02"/>
<comment type="similarity">
    <text evidence="6">Belongs to the exbB/tolQ family.</text>
</comment>
<dbReference type="Pfam" id="PF01618">
    <property type="entry name" value="MotA_ExbB"/>
    <property type="match status" value="1"/>
</dbReference>
<evidence type="ECO:0000256" key="4">
    <source>
        <dbReference type="ARBA" id="ARBA00022989"/>
    </source>
</evidence>
<comment type="subcellular location">
    <subcellularLocation>
        <location evidence="1">Cell membrane</location>
        <topology evidence="1">Multi-pass membrane protein</topology>
    </subcellularLocation>
    <subcellularLocation>
        <location evidence="6">Membrane</location>
        <topology evidence="6">Multi-pass membrane protein</topology>
    </subcellularLocation>
</comment>
<gene>
    <name evidence="9" type="ordered locus">Slin_6678</name>
</gene>
<dbReference type="InterPro" id="IPR002898">
    <property type="entry name" value="MotA_ExbB_proton_chnl"/>
</dbReference>
<dbReference type="HOGENOM" id="CLU_536205_0_0_10"/>
<evidence type="ECO:0000256" key="3">
    <source>
        <dbReference type="ARBA" id="ARBA00022692"/>
    </source>
</evidence>
<keyword evidence="6" id="KW-0653">Protein transport</keyword>
<evidence type="ECO:0000256" key="6">
    <source>
        <dbReference type="RuleBase" id="RU004057"/>
    </source>
</evidence>
<keyword evidence="9" id="KW-0614">Plasmid</keyword>
<evidence type="ECO:0000313" key="9">
    <source>
        <dbReference type="EMBL" id="ADB42634.1"/>
    </source>
</evidence>
<proteinExistence type="inferred from homology"/>
<evidence type="ECO:0000256" key="5">
    <source>
        <dbReference type="ARBA" id="ARBA00023136"/>
    </source>
</evidence>
<accession>D2QV02</accession>
<keyword evidence="4 7" id="KW-1133">Transmembrane helix</keyword>
<feature type="transmembrane region" description="Helical" evidence="7">
    <location>
        <begin position="35"/>
        <end position="58"/>
    </location>
</feature>
<evidence type="ECO:0000259" key="8">
    <source>
        <dbReference type="Pfam" id="PF01618"/>
    </source>
</evidence>
<keyword evidence="6" id="KW-0813">Transport</keyword>
<keyword evidence="3 7" id="KW-0812">Transmembrane</keyword>
<evidence type="ECO:0000256" key="2">
    <source>
        <dbReference type="ARBA" id="ARBA00022475"/>
    </source>
</evidence>
<protein>
    <recommendedName>
        <fullName evidence="8">MotA/TolQ/ExbB proton channel domain-containing protein</fullName>
    </recommendedName>
</protein>